<dbReference type="GO" id="GO:0008206">
    <property type="term" value="P:bile acid metabolic process"/>
    <property type="evidence" value="ECO:0007669"/>
    <property type="project" value="UniProtKB-ARBA"/>
</dbReference>
<name>A0A940P957_9ENTE</name>
<dbReference type="InterPro" id="IPR036291">
    <property type="entry name" value="NAD(P)-bd_dom_sf"/>
</dbReference>
<dbReference type="Gene3D" id="3.40.50.720">
    <property type="entry name" value="NAD(P)-binding Rossmann-like Domain"/>
    <property type="match status" value="1"/>
</dbReference>
<proteinExistence type="inferred from homology"/>
<dbReference type="RefSeq" id="WP_209531441.1">
    <property type="nucleotide sequence ID" value="NZ_JAEEGA010000018.1"/>
</dbReference>
<comment type="caution">
    <text evidence="3">The sequence shown here is derived from an EMBL/GenBank/DDBJ whole genome shotgun (WGS) entry which is preliminary data.</text>
</comment>
<dbReference type="EMBL" id="JAEEGA010000018">
    <property type="protein sequence ID" value="MBP1043627.1"/>
    <property type="molecule type" value="Genomic_DNA"/>
</dbReference>
<dbReference type="PRINTS" id="PR00081">
    <property type="entry name" value="GDHRDH"/>
</dbReference>
<dbReference type="Pfam" id="PF13561">
    <property type="entry name" value="adh_short_C2"/>
    <property type="match status" value="1"/>
</dbReference>
<protein>
    <submittedName>
        <fullName evidence="3">SDR family oxidoreductase</fullName>
    </submittedName>
</protein>
<evidence type="ECO:0000313" key="4">
    <source>
        <dbReference type="Proteomes" id="UP000674938"/>
    </source>
</evidence>
<evidence type="ECO:0000313" key="3">
    <source>
        <dbReference type="EMBL" id="MBP1043627.1"/>
    </source>
</evidence>
<evidence type="ECO:0000256" key="1">
    <source>
        <dbReference type="ARBA" id="ARBA00006484"/>
    </source>
</evidence>
<dbReference type="InterPro" id="IPR020904">
    <property type="entry name" value="Sc_DH/Rdtase_CS"/>
</dbReference>
<keyword evidence="2" id="KW-0560">Oxidoreductase</keyword>
<dbReference type="PROSITE" id="PS00061">
    <property type="entry name" value="ADH_SHORT"/>
    <property type="match status" value="1"/>
</dbReference>
<dbReference type="AlphaFoldDB" id="A0A940P957"/>
<dbReference type="GO" id="GO:0016491">
    <property type="term" value="F:oxidoreductase activity"/>
    <property type="evidence" value="ECO:0007669"/>
    <property type="project" value="UniProtKB-KW"/>
</dbReference>
<comment type="similarity">
    <text evidence="1">Belongs to the short-chain dehydrogenases/reductases (SDR) family.</text>
</comment>
<evidence type="ECO:0000256" key="2">
    <source>
        <dbReference type="ARBA" id="ARBA00023002"/>
    </source>
</evidence>
<dbReference type="Proteomes" id="UP000674938">
    <property type="component" value="Unassembled WGS sequence"/>
</dbReference>
<dbReference type="FunFam" id="3.40.50.720:FF:000084">
    <property type="entry name" value="Short-chain dehydrogenase reductase"/>
    <property type="match status" value="1"/>
</dbReference>
<sequence>MSKVALVSGGALGIGRASSLQLAKDGFDLVICDWNQEAGLATTDDCRKLGVQADFIEADMSKEADVIKFVAFAKEKYDQIDFYLNNQGVIHQAKLFHEITEEDADYVINTNIKGCFFGIKHVVKEMLKQEEGHIVVLGSSSGIKSETGFGVYSATKKAALGLAQDAAIEYAKKNIRVNTICPGGIVTPLTQMVGQQMIADQFIPPRAPDILLNEGALGDVSDIAQLVSFLASEASRYMTGAVISVDGGITL</sequence>
<dbReference type="SUPFAM" id="SSF51735">
    <property type="entry name" value="NAD(P)-binding Rossmann-fold domains"/>
    <property type="match status" value="1"/>
</dbReference>
<gene>
    <name evidence="3" type="ORF">I6N95_21605</name>
</gene>
<dbReference type="PANTHER" id="PTHR24321:SF8">
    <property type="entry name" value="ESTRADIOL 17-BETA-DEHYDROGENASE 8-RELATED"/>
    <property type="match status" value="1"/>
</dbReference>
<accession>A0A940P957</accession>
<dbReference type="CDD" id="cd05233">
    <property type="entry name" value="SDR_c"/>
    <property type="match status" value="1"/>
</dbReference>
<reference evidence="3" key="1">
    <citation type="submission" date="2020-12" db="EMBL/GenBank/DDBJ databases">
        <title>Vagococcus allomyrinae sp. nov. and Enterococcus lavae sp. nov., isolated from the larvae of Allomyrina dichotoma.</title>
        <authorList>
            <person name="Lee S.D."/>
        </authorList>
    </citation>
    <scope>NUCLEOTIDE SEQUENCE</scope>
    <source>
        <strain evidence="3">BWB3-3</strain>
    </source>
</reference>
<keyword evidence="4" id="KW-1185">Reference proteome</keyword>
<dbReference type="InterPro" id="IPR002347">
    <property type="entry name" value="SDR_fam"/>
</dbReference>
<dbReference type="PANTHER" id="PTHR24321">
    <property type="entry name" value="DEHYDROGENASES, SHORT CHAIN"/>
    <property type="match status" value="1"/>
</dbReference>
<organism evidence="3 4">
    <name type="scientific">Vagococcus allomyrinae</name>
    <dbReference type="NCBI Taxonomy" id="2794353"/>
    <lineage>
        <taxon>Bacteria</taxon>
        <taxon>Bacillati</taxon>
        <taxon>Bacillota</taxon>
        <taxon>Bacilli</taxon>
        <taxon>Lactobacillales</taxon>
        <taxon>Enterococcaceae</taxon>
        <taxon>Vagococcus</taxon>
    </lineage>
</organism>